<accession>A0A7X0JN91</accession>
<protein>
    <submittedName>
        <fullName evidence="1">Uncharacterized protein</fullName>
    </submittedName>
</protein>
<keyword evidence="2" id="KW-1185">Reference proteome</keyword>
<comment type="caution">
    <text evidence="1">The sequence shown here is derived from an EMBL/GenBank/DDBJ whole genome shotgun (WGS) entry which is preliminary data.</text>
</comment>
<organism evidence="1 2">
    <name type="scientific">Rhizobium soli</name>
    <dbReference type="NCBI Taxonomy" id="424798"/>
    <lineage>
        <taxon>Bacteria</taxon>
        <taxon>Pseudomonadati</taxon>
        <taxon>Pseudomonadota</taxon>
        <taxon>Alphaproteobacteria</taxon>
        <taxon>Hyphomicrobiales</taxon>
        <taxon>Rhizobiaceae</taxon>
        <taxon>Rhizobium/Agrobacterium group</taxon>
        <taxon>Rhizobium</taxon>
    </lineage>
</organism>
<evidence type="ECO:0000313" key="1">
    <source>
        <dbReference type="EMBL" id="MBB6509877.1"/>
    </source>
</evidence>
<sequence>MMSVRNFAAQALFGGICFEVLDERSEFLPANA</sequence>
<dbReference type="AlphaFoldDB" id="A0A7X0JN91"/>
<dbReference type="Proteomes" id="UP000585437">
    <property type="component" value="Unassembled WGS sequence"/>
</dbReference>
<evidence type="ECO:0000313" key="2">
    <source>
        <dbReference type="Proteomes" id="UP000585437"/>
    </source>
</evidence>
<proteinExistence type="predicted"/>
<name>A0A7X0JN91_9HYPH</name>
<gene>
    <name evidence="1" type="ORF">F4695_003261</name>
</gene>
<reference evidence="1 2" key="1">
    <citation type="submission" date="2020-08" db="EMBL/GenBank/DDBJ databases">
        <title>The Agave Microbiome: Exploring the role of microbial communities in plant adaptations to desert environments.</title>
        <authorList>
            <person name="Partida-Martinez L.P."/>
        </authorList>
    </citation>
    <scope>NUCLEOTIDE SEQUENCE [LARGE SCALE GENOMIC DNA]</scope>
    <source>
        <strain evidence="1 2">AS3.12</strain>
    </source>
</reference>
<dbReference type="EMBL" id="JACHBU010000006">
    <property type="protein sequence ID" value="MBB6509877.1"/>
    <property type="molecule type" value="Genomic_DNA"/>
</dbReference>